<dbReference type="InterPro" id="IPR015421">
    <property type="entry name" value="PyrdxlP-dep_Trfase_major"/>
</dbReference>
<keyword evidence="4" id="KW-0238">DNA-binding</keyword>
<dbReference type="PANTHER" id="PTHR46577:SF1">
    <property type="entry name" value="HTH-TYPE TRANSCRIPTIONAL REGULATORY PROTEIN GABR"/>
    <property type="match status" value="1"/>
</dbReference>
<keyword evidence="3" id="KW-0805">Transcription regulation</keyword>
<keyword evidence="5" id="KW-0804">Transcription</keyword>
<reference evidence="7 8" key="1">
    <citation type="submission" date="2016-10" db="EMBL/GenBank/DDBJ databases">
        <authorList>
            <person name="Varghese N."/>
            <person name="Submissions S."/>
        </authorList>
    </citation>
    <scope>NUCLEOTIDE SEQUENCE [LARGE SCALE GENOMIC DNA]</scope>
    <source>
        <strain evidence="7 8">CIP 109853</strain>
    </source>
</reference>
<dbReference type="GO" id="GO:0008483">
    <property type="term" value="F:transaminase activity"/>
    <property type="evidence" value="ECO:0007669"/>
    <property type="project" value="UniProtKB-KW"/>
</dbReference>
<comment type="caution">
    <text evidence="7">The sequence shown here is derived from an EMBL/GenBank/DDBJ whole genome shotgun (WGS) entry which is preliminary data.</text>
</comment>
<dbReference type="CDD" id="cd00609">
    <property type="entry name" value="AAT_like"/>
    <property type="match status" value="1"/>
</dbReference>
<dbReference type="Proteomes" id="UP000198512">
    <property type="component" value="Unassembled WGS sequence"/>
</dbReference>
<dbReference type="InterPro" id="IPR051446">
    <property type="entry name" value="HTH_trans_reg/aminotransferase"/>
</dbReference>
<evidence type="ECO:0000256" key="4">
    <source>
        <dbReference type="ARBA" id="ARBA00023125"/>
    </source>
</evidence>
<evidence type="ECO:0000313" key="7">
    <source>
        <dbReference type="EMBL" id="SEQ81818.1"/>
    </source>
</evidence>
<dbReference type="InterPro" id="IPR036390">
    <property type="entry name" value="WH_DNA-bd_sf"/>
</dbReference>
<dbReference type="InterPro" id="IPR004839">
    <property type="entry name" value="Aminotransferase_I/II_large"/>
</dbReference>
<keyword evidence="7" id="KW-0032">Aminotransferase</keyword>
<comment type="similarity">
    <text evidence="1">In the C-terminal section; belongs to the class-I pyridoxal-phosphate-dependent aminotransferase family.</text>
</comment>
<protein>
    <submittedName>
        <fullName evidence="7">GntR family transcriptional regulator / MocR family aminotransferase</fullName>
    </submittedName>
</protein>
<evidence type="ECO:0000256" key="1">
    <source>
        <dbReference type="ARBA" id="ARBA00005384"/>
    </source>
</evidence>
<dbReference type="SUPFAM" id="SSF53383">
    <property type="entry name" value="PLP-dependent transferases"/>
    <property type="match status" value="1"/>
</dbReference>
<keyword evidence="2" id="KW-0663">Pyridoxal phosphate</keyword>
<evidence type="ECO:0000256" key="2">
    <source>
        <dbReference type="ARBA" id="ARBA00022898"/>
    </source>
</evidence>
<gene>
    <name evidence="7" type="ORF">SAMN05216600_11084</name>
</gene>
<organism evidence="7 8">
    <name type="scientific">Pseudomonas cuatrocienegasensis</name>
    <dbReference type="NCBI Taxonomy" id="543360"/>
    <lineage>
        <taxon>Bacteria</taxon>
        <taxon>Pseudomonadati</taxon>
        <taxon>Pseudomonadota</taxon>
        <taxon>Gammaproteobacteria</taxon>
        <taxon>Pseudomonadales</taxon>
        <taxon>Pseudomonadaceae</taxon>
        <taxon>Pseudomonas</taxon>
    </lineage>
</organism>
<proteinExistence type="inferred from homology"/>
<dbReference type="SUPFAM" id="SSF46785">
    <property type="entry name" value="Winged helix' DNA-binding domain"/>
    <property type="match status" value="1"/>
</dbReference>
<dbReference type="RefSeq" id="WP_069519613.1">
    <property type="nucleotide sequence ID" value="NZ_FOFP01000010.1"/>
</dbReference>
<evidence type="ECO:0000256" key="3">
    <source>
        <dbReference type="ARBA" id="ARBA00023015"/>
    </source>
</evidence>
<dbReference type="Pfam" id="PF00155">
    <property type="entry name" value="Aminotran_1_2"/>
    <property type="match status" value="1"/>
</dbReference>
<dbReference type="CDD" id="cd07377">
    <property type="entry name" value="WHTH_GntR"/>
    <property type="match status" value="1"/>
</dbReference>
<dbReference type="InterPro" id="IPR015424">
    <property type="entry name" value="PyrdxlP-dep_Trfase"/>
</dbReference>
<keyword evidence="8" id="KW-1185">Reference proteome</keyword>
<dbReference type="SMART" id="SM00345">
    <property type="entry name" value="HTH_GNTR"/>
    <property type="match status" value="1"/>
</dbReference>
<dbReference type="PANTHER" id="PTHR46577">
    <property type="entry name" value="HTH-TYPE TRANSCRIPTIONAL REGULATORY PROTEIN GABR"/>
    <property type="match status" value="1"/>
</dbReference>
<evidence type="ECO:0000256" key="5">
    <source>
        <dbReference type="ARBA" id="ARBA00023163"/>
    </source>
</evidence>
<dbReference type="InterPro" id="IPR036388">
    <property type="entry name" value="WH-like_DNA-bd_sf"/>
</dbReference>
<keyword evidence="7" id="KW-0808">Transferase</keyword>
<dbReference type="EMBL" id="FOFP01000010">
    <property type="protein sequence ID" value="SEQ81818.1"/>
    <property type="molecule type" value="Genomic_DNA"/>
</dbReference>
<sequence>MIDHIYHLDFDPQRGLQEQLRESLVSAILGRGFPADEPLPSCRKLSQQLSISRNTVALVYESLLDNGYLVSRPRSGYYLHPDYCGQAGEAVLRMTPLRKQEHSDEPAAERALDWATRLRMQPSLKHGVLRPSNWTSFTYPFIYGQPISDVFPLERWREVSRNNLRAERDQSWLGDRFDRDDDMLIEQLRTRVLPKRGIWARADEILVTLGSQNALYLLASLLMSRGVTVGMENPGFRDAMSIFDIQGARVQLQDVDAEGLVVDARLDSCEYLYVTPGHQVPTGVAMSAARRGELLRQIRQHDQVLIEDDYDAEFNLDNHPLPALKASDSSGRVIYLSSLSKAFAPGLRIGYMVADAELIDELRALRRLMYRHPPLNNQRMLAEFLAQGHYDAHLRRFREEHCRRRELLYQALRSDLADCQPMGSPGASACWLAAPAGVDTQRLAWAAAQQSVLIESGAQFFLGSAPAPTNFMRLGFHAIDAERIRPGVQKLGEVLARL</sequence>
<evidence type="ECO:0000313" key="8">
    <source>
        <dbReference type="Proteomes" id="UP000198512"/>
    </source>
</evidence>
<dbReference type="Gene3D" id="1.10.10.10">
    <property type="entry name" value="Winged helix-like DNA-binding domain superfamily/Winged helix DNA-binding domain"/>
    <property type="match status" value="1"/>
</dbReference>
<dbReference type="InterPro" id="IPR000524">
    <property type="entry name" value="Tscrpt_reg_HTH_GntR"/>
</dbReference>
<feature type="domain" description="HTH gntR-type" evidence="6">
    <location>
        <begin position="14"/>
        <end position="82"/>
    </location>
</feature>
<name>A0ABY1BGM4_9PSED</name>
<evidence type="ECO:0000259" key="6">
    <source>
        <dbReference type="PROSITE" id="PS50949"/>
    </source>
</evidence>
<dbReference type="PROSITE" id="PS50949">
    <property type="entry name" value="HTH_GNTR"/>
    <property type="match status" value="1"/>
</dbReference>
<dbReference type="Gene3D" id="3.40.640.10">
    <property type="entry name" value="Type I PLP-dependent aspartate aminotransferase-like (Major domain)"/>
    <property type="match status" value="1"/>
</dbReference>
<accession>A0ABY1BGM4</accession>
<dbReference type="Pfam" id="PF00392">
    <property type="entry name" value="GntR"/>
    <property type="match status" value="1"/>
</dbReference>